<feature type="compositionally biased region" description="Polar residues" evidence="1">
    <location>
        <begin position="125"/>
        <end position="141"/>
    </location>
</feature>
<dbReference type="GeneID" id="110986573"/>
<feature type="compositionally biased region" description="Polar residues" evidence="1">
    <location>
        <begin position="148"/>
        <end position="158"/>
    </location>
</feature>
<dbReference type="KEGG" id="aplc:110986573"/>
<feature type="compositionally biased region" description="Basic and acidic residues" evidence="1">
    <location>
        <begin position="307"/>
        <end position="318"/>
    </location>
</feature>
<gene>
    <name evidence="5 6" type="primary">LOC110986573</name>
</gene>
<feature type="chain" id="PRO_5044665709" evidence="3">
    <location>
        <begin position="25"/>
        <end position="427"/>
    </location>
</feature>
<name>A0A8B7ZF20_ACAPL</name>
<evidence type="ECO:0000313" key="4">
    <source>
        <dbReference type="Proteomes" id="UP000694845"/>
    </source>
</evidence>
<dbReference type="AlphaFoldDB" id="A0A8B7ZF20"/>
<organism evidence="4 5">
    <name type="scientific">Acanthaster planci</name>
    <name type="common">Crown-of-thorns starfish</name>
    <dbReference type="NCBI Taxonomy" id="133434"/>
    <lineage>
        <taxon>Eukaryota</taxon>
        <taxon>Metazoa</taxon>
        <taxon>Echinodermata</taxon>
        <taxon>Eleutherozoa</taxon>
        <taxon>Asterozoa</taxon>
        <taxon>Asteroidea</taxon>
        <taxon>Valvatacea</taxon>
        <taxon>Valvatida</taxon>
        <taxon>Acanthasteridae</taxon>
        <taxon>Acanthaster</taxon>
    </lineage>
</organism>
<evidence type="ECO:0000313" key="5">
    <source>
        <dbReference type="RefSeq" id="XP_022104229.1"/>
    </source>
</evidence>
<dbReference type="RefSeq" id="XP_022104229.1">
    <property type="nucleotide sequence ID" value="XM_022248537.1"/>
</dbReference>
<keyword evidence="3" id="KW-0732">Signal</keyword>
<feature type="region of interest" description="Disordered" evidence="1">
    <location>
        <begin position="244"/>
        <end position="346"/>
    </location>
</feature>
<accession>A0A8B7ZF20</accession>
<feature type="region of interest" description="Disordered" evidence="1">
    <location>
        <begin position="125"/>
        <end position="158"/>
    </location>
</feature>
<keyword evidence="2" id="KW-0812">Transmembrane</keyword>
<evidence type="ECO:0000256" key="2">
    <source>
        <dbReference type="SAM" id="Phobius"/>
    </source>
</evidence>
<feature type="compositionally biased region" description="Polar residues" evidence="1">
    <location>
        <begin position="288"/>
        <end position="304"/>
    </location>
</feature>
<evidence type="ECO:0000313" key="6">
    <source>
        <dbReference type="RefSeq" id="XP_022104230.1"/>
    </source>
</evidence>
<dbReference type="RefSeq" id="XP_022104230.1">
    <property type="nucleotide sequence ID" value="XM_022248538.1"/>
</dbReference>
<reference evidence="5 6" key="1">
    <citation type="submission" date="2025-04" db="UniProtKB">
        <authorList>
            <consortium name="RefSeq"/>
        </authorList>
    </citation>
    <scope>IDENTIFICATION</scope>
</reference>
<feature type="signal peptide" evidence="3">
    <location>
        <begin position="1"/>
        <end position="24"/>
    </location>
</feature>
<evidence type="ECO:0000256" key="3">
    <source>
        <dbReference type="SAM" id="SignalP"/>
    </source>
</evidence>
<sequence length="427" mass="46381">MEQAAWIFTLMAATSTCNLTGVVSIPVTKLACMVESAEDKFFYSCTHRNENACIQGRHLKVPEGNCSAGTVDPHQLCVPCEKGTFLDFRNHCDECLPWTECGPGMIENPNRPPNAMWDRDCIPVSSLSPTTRPDTTKYPSTDQHKETSSPTPAPFTNGSDPVGFPTLPPFKPKNDGGDNTVGWKEVVIGILGFFLLAIIVILVVLMVRSRKREKRLRDALTNQTQGCDAGPTKVDAAIELETTYGLNGPPSPLPASNNPSVGAGESDPFLGGCSGGDGPNLAEDEKIQTFSSLSQAGGSCSITIPNHVEDSHQSHPDGDDVNQVPPPSNGPKLSAMERADGSSGRTKTCTEEHFLFAKKLLPQEEFQCFMSSLGVPSSPSSLEEWEEAFQSWYENNQRTVTVSEFVDTLATQDRKKAEKFKESFCVI</sequence>
<evidence type="ECO:0000256" key="1">
    <source>
        <dbReference type="SAM" id="MobiDB-lite"/>
    </source>
</evidence>
<proteinExistence type="predicted"/>
<dbReference type="Proteomes" id="UP000694845">
    <property type="component" value="Unplaced"/>
</dbReference>
<keyword evidence="2" id="KW-1133">Transmembrane helix</keyword>
<keyword evidence="4" id="KW-1185">Reference proteome</keyword>
<keyword evidence="2" id="KW-0472">Membrane</keyword>
<dbReference type="Gene3D" id="2.10.50.10">
    <property type="entry name" value="Tumor Necrosis Factor Receptor, subunit A, domain 2"/>
    <property type="match status" value="1"/>
</dbReference>
<feature type="transmembrane region" description="Helical" evidence="2">
    <location>
        <begin position="186"/>
        <end position="207"/>
    </location>
</feature>
<protein>
    <submittedName>
        <fullName evidence="5 6">Uncharacterized protein LOC110986573 isoform X1</fullName>
    </submittedName>
</protein>